<dbReference type="InterPro" id="IPR021730">
    <property type="entry name" value="YdbH"/>
</dbReference>
<dbReference type="Proteomes" id="UP000095672">
    <property type="component" value="Chromosome"/>
</dbReference>
<dbReference type="AlphaFoldDB" id="A0A1C9W8N7"/>
<feature type="region of interest" description="Disordered" evidence="1">
    <location>
        <begin position="104"/>
        <end position="129"/>
    </location>
</feature>
<reference evidence="3" key="1">
    <citation type="submission" date="2016-01" db="EMBL/GenBank/DDBJ databases">
        <title>Complete genome sequence of Microbulbifer sp. CCB-MM1, a halophile isolated from Matang Mangrove Forest, Perak.</title>
        <authorList>
            <person name="Moh T.H."/>
            <person name="Dinesh B."/>
            <person name="Lau N.-S."/>
            <person name="Go F."/>
            <person name="Alexander Chong S.-C."/>
        </authorList>
    </citation>
    <scope>NUCLEOTIDE SEQUENCE [LARGE SCALE GENOMIC DNA]</scope>
    <source>
        <strain evidence="3">CCB-MM1</strain>
    </source>
</reference>
<keyword evidence="3" id="KW-1185">Reference proteome</keyword>
<proteinExistence type="predicted"/>
<accession>A0A1C9W8N7</accession>
<protein>
    <submittedName>
        <fullName evidence="2">Uncharacterized protein</fullName>
    </submittedName>
</protein>
<dbReference type="PATRIC" id="fig|1769779.3.peg.2053"/>
<organism evidence="2 3">
    <name type="scientific">Microbulbifer aggregans</name>
    <dbReference type="NCBI Taxonomy" id="1769779"/>
    <lineage>
        <taxon>Bacteria</taxon>
        <taxon>Pseudomonadati</taxon>
        <taxon>Pseudomonadota</taxon>
        <taxon>Gammaproteobacteria</taxon>
        <taxon>Cellvibrionales</taxon>
        <taxon>Microbulbiferaceae</taxon>
        <taxon>Microbulbifer</taxon>
    </lineage>
</organism>
<evidence type="ECO:0000256" key="1">
    <source>
        <dbReference type="SAM" id="MobiDB-lite"/>
    </source>
</evidence>
<gene>
    <name evidence="2" type="ORF">AUP74_02045</name>
</gene>
<evidence type="ECO:0000313" key="2">
    <source>
        <dbReference type="EMBL" id="AOS97475.1"/>
    </source>
</evidence>
<dbReference type="EMBL" id="CP014143">
    <property type="protein sequence ID" value="AOS97475.1"/>
    <property type="molecule type" value="Genomic_DNA"/>
</dbReference>
<dbReference type="Pfam" id="PF11739">
    <property type="entry name" value="YdbH-like"/>
    <property type="match status" value="1"/>
</dbReference>
<dbReference type="KEGG" id="micc:AUP74_02045"/>
<dbReference type="STRING" id="1769779.AUP74_02045"/>
<name>A0A1C9W8N7_9GAMM</name>
<evidence type="ECO:0000313" key="3">
    <source>
        <dbReference type="Proteomes" id="UP000095672"/>
    </source>
</evidence>
<sequence length="1001" mass="107407">MPKLSRVTIVVLLLLLAAAWWLWRDRDTVALALINWVQDAVQVEALSGLTVYGGDIHLDRLRLSTTQGAAADLRGLRLAHPLRFFGAINNSELTVAEARLSLPEQAPEPTSPTSLPGPNMPPAGTATTESGETAYAAGQEDNELYLSEIIKALALLPARLEIKQLQWPDSMGGRQIPATVSLQRVPDSTTLLGNYESSSLRSEVTILPEDKELQLRAKLNLDNEPASQVLIISANKSQGNRWEIAASTISRLHWLQRKEVPLPIAASEGELLLKGRGRLPDNLLAFSEYEAFWLEFSSQDALVSFETDFLPLTLKLATTTPLSTEVLSLRPLQLAQLSGEANVEASVTGAADLPLLSSKVRAQIEGDQAVLNASGSLSPEALLPLLENGPWEGSPGLAIIEEAGGEIFFEASAVLPGMKENTPVRGNEQLWLENANLTIKPGSELRVGAVTDPQTQAPWSRVGWQQALATLKVEAPLTLSTEGWPGNLRLSATDIQGTLQEKKGEPAVNFQLSEATCDFAGTTECATAIQANSPQLTFKDSGVTVNDLVLSSSLTFTAGKQQNEIRVSDFFAKATSVTSGPVQATGLLVTASAGRCLNMDKKIHCESAPQVTAESVKTADPAIELGGTVAIAPIKLTRLEDKLEFHAQYDIAEASVRWEDGGEVNFNGTGELSLTDTLLRGTGQISTGDIRAQSNWSHNLETTSGSAKLELPRISFSEEEPLSKSITGLPVDLVAGALSATAHMSWPADAKDQVQLSLDGVAGVYDKSFATGINTSLRLLRAGDNWVTADPQPVSIDAVDVGIGIKDIHFDLSITEQRDIVLSSLSAKLLEGEINSESLTWNLDDQPRRSLLSASGISLRALEKEMEAENFAASGTLDLQIPVITGPDGITVEAGKVEARPPGGRLRYYGAFSPAMLAGNPQLKMLSGALEDYSFRTLGGTLNYPPSGDMQLQLKLVGRSDSVAKDRDLIINLNLENNVPSMLRSLQASRDLSEALQKNLE</sequence>